<keyword evidence="1" id="KW-0812">Transmembrane</keyword>
<dbReference type="Proteomes" id="UP000241434">
    <property type="component" value="Unassembled WGS sequence"/>
</dbReference>
<dbReference type="OrthoDB" id="1797583at2"/>
<dbReference type="EMBL" id="JYGE01000006">
    <property type="protein sequence ID" value="PSJ31132.1"/>
    <property type="molecule type" value="Genomic_DNA"/>
</dbReference>
<name>A0A2P7PZM5_9FIRM</name>
<evidence type="ECO:0008006" key="4">
    <source>
        <dbReference type="Google" id="ProtNLM"/>
    </source>
</evidence>
<comment type="caution">
    <text evidence="2">The sequence shown here is derived from an EMBL/GenBank/DDBJ whole genome shotgun (WGS) entry which is preliminary data.</text>
</comment>
<evidence type="ECO:0000313" key="2">
    <source>
        <dbReference type="EMBL" id="PSJ31132.1"/>
    </source>
</evidence>
<dbReference type="AlphaFoldDB" id="A0A2P7PZM5"/>
<organism evidence="2 3">
    <name type="scientific">Peptostreptococcus russellii</name>
    <dbReference type="NCBI Taxonomy" id="215200"/>
    <lineage>
        <taxon>Bacteria</taxon>
        <taxon>Bacillati</taxon>
        <taxon>Bacillota</taxon>
        <taxon>Clostridia</taxon>
        <taxon>Peptostreptococcales</taxon>
        <taxon>Peptostreptococcaceae</taxon>
        <taxon>Peptostreptococcus</taxon>
    </lineage>
</organism>
<keyword evidence="1" id="KW-0472">Membrane</keyword>
<evidence type="ECO:0000256" key="1">
    <source>
        <dbReference type="SAM" id="Phobius"/>
    </source>
</evidence>
<keyword evidence="3" id="KW-1185">Reference proteome</keyword>
<accession>A0A2P7PZM5</accession>
<feature type="transmembrane region" description="Helical" evidence="1">
    <location>
        <begin position="69"/>
        <end position="87"/>
    </location>
</feature>
<sequence>MNNEEDKKKPPVNYEHTARLRIVKDVKEQKDGKKPRVNDLKEKKSIKEDASVTASRKPMKMSSIYRKKYTLLAVIVCAVFILAYQFIKVKDVDFAALRSNISKNIDTSELYIGNEQDLRKLYGINQNEIENYVSFAPKSNMDANEILVVKCNSEYSDIVMKKVQGRVDSQSNSFKNYAPDQYKIISSSELKKKGDYIYFVSAKDVNAVDNIIKKSYK</sequence>
<gene>
    <name evidence="2" type="ORF">UF10_07640</name>
</gene>
<proteinExistence type="predicted"/>
<dbReference type="InterPro" id="IPR025648">
    <property type="entry name" value="DUF4358"/>
</dbReference>
<protein>
    <recommendedName>
        <fullName evidence="4">DUF4358 domain-containing protein</fullName>
    </recommendedName>
</protein>
<dbReference type="Pfam" id="PF14270">
    <property type="entry name" value="DUF4358"/>
    <property type="match status" value="1"/>
</dbReference>
<reference evidence="2" key="1">
    <citation type="thesis" date="2015" institute="Rutgers" country="The State University of New Jersey, 14 College Farm Rd., New Brunswick, NJ, USA">
        <title>Ammonia toxicity in bacteria and its implications for treatment of and resource recovery from highly nitrogenous organic wastes.</title>
        <authorList>
            <person name="Luther A.K."/>
        </authorList>
    </citation>
    <scope>NUCLEOTIDE SEQUENCE</scope>
    <source>
        <strain evidence="2">RT-10B</strain>
    </source>
</reference>
<keyword evidence="1" id="KW-1133">Transmembrane helix</keyword>
<evidence type="ECO:0000313" key="3">
    <source>
        <dbReference type="Proteomes" id="UP000241434"/>
    </source>
</evidence>